<organism evidence="1 2">
    <name type="scientific">Gigaspora margarita</name>
    <dbReference type="NCBI Taxonomy" id="4874"/>
    <lineage>
        <taxon>Eukaryota</taxon>
        <taxon>Fungi</taxon>
        <taxon>Fungi incertae sedis</taxon>
        <taxon>Mucoromycota</taxon>
        <taxon>Glomeromycotina</taxon>
        <taxon>Glomeromycetes</taxon>
        <taxon>Diversisporales</taxon>
        <taxon>Gigasporaceae</taxon>
        <taxon>Gigaspora</taxon>
    </lineage>
</organism>
<comment type="caution">
    <text evidence="1">The sequence shown here is derived from an EMBL/GenBank/DDBJ whole genome shotgun (WGS) entry which is preliminary data.</text>
</comment>
<dbReference type="EMBL" id="CAJVQB010001825">
    <property type="protein sequence ID" value="CAG8552062.1"/>
    <property type="molecule type" value="Genomic_DNA"/>
</dbReference>
<gene>
    <name evidence="1" type="ORF">GMARGA_LOCUS4605</name>
</gene>
<name>A0ABN7UAV9_GIGMA</name>
<evidence type="ECO:0000313" key="1">
    <source>
        <dbReference type="EMBL" id="CAG8552062.1"/>
    </source>
</evidence>
<protein>
    <submittedName>
        <fullName evidence="1">45414_t:CDS:1</fullName>
    </submittedName>
</protein>
<sequence>MDPRNVEYDNCSEQEEDCNQTSVNSLYLLLDKIIKWKSEPRASVYSRVEIQESRLHNDNQHNGYRNKTTKVPILTNSRSPIEVVKELSESKRTFDEFEYEDKALKEAEEFYTEEISDDNIFCIP</sequence>
<keyword evidence="2" id="KW-1185">Reference proteome</keyword>
<accession>A0ABN7UAV9</accession>
<evidence type="ECO:0000313" key="2">
    <source>
        <dbReference type="Proteomes" id="UP000789901"/>
    </source>
</evidence>
<proteinExistence type="predicted"/>
<dbReference type="Proteomes" id="UP000789901">
    <property type="component" value="Unassembled WGS sequence"/>
</dbReference>
<reference evidence="1 2" key="1">
    <citation type="submission" date="2021-06" db="EMBL/GenBank/DDBJ databases">
        <authorList>
            <person name="Kallberg Y."/>
            <person name="Tangrot J."/>
            <person name="Rosling A."/>
        </authorList>
    </citation>
    <scope>NUCLEOTIDE SEQUENCE [LARGE SCALE GENOMIC DNA]</scope>
    <source>
        <strain evidence="1 2">120-4 pot B 10/14</strain>
    </source>
</reference>